<dbReference type="PhosphoSitePlus" id="Q78IR3"/>
<gene>
    <name evidence="2 3" type="primary">4632415L05Rik</name>
</gene>
<dbReference type="MGI" id="MGI:1918058">
    <property type="gene designation" value="4632415L05Rik"/>
</dbReference>
<evidence type="ECO:0000313" key="2">
    <source>
        <dbReference type="EMBL" id="AAH23403.1"/>
    </source>
</evidence>
<protein>
    <submittedName>
        <fullName evidence="2">Uncharacterized protein</fullName>
    </submittedName>
</protein>
<dbReference type="iPTMnet" id="Q78IR3"/>
<evidence type="ECO:0000256" key="1">
    <source>
        <dbReference type="SAM" id="MobiDB-lite"/>
    </source>
</evidence>
<feature type="region of interest" description="Disordered" evidence="1">
    <location>
        <begin position="101"/>
        <end position="122"/>
    </location>
</feature>
<accession>Q78IR3</accession>
<reference evidence="2" key="1">
    <citation type="journal article" date="2004" name="Genome Res.">
        <title>The status, quality, and expansion of the NIH full-length cDNA project: the Mammalian Gene Collection (MGC).</title>
        <authorList>
            <consortium name="The MGC Project Team"/>
            <person name="Gerhard D.S."/>
            <person name="Wagner L."/>
            <person name="Feingold E.A."/>
            <person name="Shenmen C.M."/>
            <person name="Grouse L.H."/>
            <person name="Schuler G."/>
            <person name="Klein S.L."/>
            <person name="Old S."/>
            <person name="Rasooly R."/>
            <person name="Good P."/>
            <person name="Guyer M."/>
            <person name="Peck A.M."/>
            <person name="Derge J.G."/>
            <person name="Lipman D."/>
            <person name="Collins F.S."/>
            <person name="Jang W."/>
            <person name="Sherry S."/>
            <person name="Feolo M."/>
            <person name="Misquitta L."/>
            <person name="Lee E."/>
            <person name="Rotmistrovsky K."/>
            <person name="Greenhut S.F."/>
            <person name="Schaefer C.F."/>
            <person name="Buetow K."/>
            <person name="Bonner T.I."/>
            <person name="Haussler D."/>
            <person name="Kent J."/>
            <person name="Kiekhaus M."/>
            <person name="Furey T."/>
            <person name="Brent M."/>
            <person name="Prange C."/>
            <person name="Schreiber K."/>
            <person name="Shapiro N."/>
            <person name="Bhat N.K."/>
            <person name="Hopkins R.F."/>
            <person name="Hsie F."/>
            <person name="Driscoll T."/>
            <person name="Soares M.B."/>
            <person name="Casavant T.L."/>
            <person name="Scheetz T.E."/>
            <person name="Brown-stein M.J."/>
            <person name="Usdin T.B."/>
            <person name="Toshiyuki S."/>
            <person name="Carninci P."/>
            <person name="Piao Y."/>
            <person name="Dudekula D.B."/>
            <person name="Ko M.S."/>
            <person name="Kawakami K."/>
            <person name="Suzuki Y."/>
            <person name="Sugano S."/>
            <person name="Gruber C.E."/>
            <person name="Smith M.R."/>
            <person name="Simmons B."/>
            <person name="Moore T."/>
            <person name="Waterman R."/>
            <person name="Johnson S.L."/>
            <person name="Ruan Y."/>
            <person name="Wei C.L."/>
            <person name="Mathavan S."/>
            <person name="Gunaratne P.H."/>
            <person name="Wu J."/>
            <person name="Garcia A.M."/>
            <person name="Hulyk S.W."/>
            <person name="Fuh E."/>
            <person name="Yuan Y."/>
            <person name="Sneed A."/>
            <person name="Kowis C."/>
            <person name="Hodgson A."/>
            <person name="Muzny D.M."/>
            <person name="McPherson J."/>
            <person name="Gibbs R.A."/>
            <person name="Fahey J."/>
            <person name="Helton E."/>
            <person name="Ketteman M."/>
            <person name="Madan A."/>
            <person name="Rodrigues S."/>
            <person name="Sanchez A."/>
            <person name="Whiting M."/>
            <person name="Madari A."/>
            <person name="Young A.C."/>
            <person name="Wetherby K.D."/>
            <person name="Granite S.J."/>
            <person name="Kwong P.N."/>
            <person name="Brinkley C.P."/>
            <person name="Pearson R.L."/>
            <person name="Bouffard G.G."/>
            <person name="Blakesly R.W."/>
            <person name="Green E.D."/>
            <person name="Dickson M.C."/>
            <person name="Rodriguez A.C."/>
            <person name="Grimwood J."/>
            <person name="Schmutz J."/>
            <person name="Myers R.M."/>
            <person name="Butterfield Y.S."/>
            <person name="Griffith M."/>
            <person name="Griffith O.L."/>
            <person name="Krzywinski M.I."/>
            <person name="Liao N."/>
            <person name="Morin R."/>
            <person name="Morrin R."/>
            <person name="Palmquist D."/>
            <person name="Petrescu A.S."/>
            <person name="Skalska U."/>
            <person name="Smailus D.E."/>
            <person name="Stott J.M."/>
            <person name="Schnerch A."/>
            <person name="Schein J.E."/>
            <person name="Jones S.J."/>
            <person name="Holt R.A."/>
            <person name="Baross A."/>
            <person name="Marra M.A."/>
            <person name="Clifton S."/>
            <person name="Makowski K.A."/>
            <person name="Bosak S."/>
            <person name="Malek J."/>
        </authorList>
    </citation>
    <scope>NUCLEOTIDE SEQUENCE [LARGE SCALE MRNA]</scope>
    <source>
        <strain evidence="2">Mix FVB/N</strain>
        <tissue evidence="2">Mammary tumor. WAP-TGF alpha model. 7 months old</tissue>
    </source>
</reference>
<name>Q78IR3_MOUSE</name>
<dbReference type="EMBL" id="BC023403">
    <property type="protein sequence ID" value="AAH23403.1"/>
    <property type="molecule type" value="mRNA"/>
</dbReference>
<dbReference type="UCSC" id="uc012cnt.1">
    <property type="organism name" value="mouse"/>
</dbReference>
<evidence type="ECO:0000313" key="3">
    <source>
        <dbReference type="MGI" id="MGI:1918058"/>
    </source>
</evidence>
<dbReference type="AGR" id="MGI:1918058"/>
<sequence length="122" mass="13010">MEGQSAEMLQARWRRRSCSASQCTKSWSKNSTLAPYRLRTALPDRPSCRPWRGTARSCSSPCCCRPCAGGGGGSALAGALHSLAPREAAIRAAAAHPLAAVRASSEHPPKKTTFLWDEVSGQ</sequence>
<dbReference type="AlphaFoldDB" id="Q78IR3"/>
<proteinExistence type="evidence at transcript level"/>
<organism evidence="2">
    <name type="scientific">Mus musculus</name>
    <name type="common">Mouse</name>
    <dbReference type="NCBI Taxonomy" id="10090"/>
    <lineage>
        <taxon>Eukaryota</taxon>
        <taxon>Metazoa</taxon>
        <taxon>Chordata</taxon>
        <taxon>Craniata</taxon>
        <taxon>Vertebrata</taxon>
        <taxon>Euteleostomi</taxon>
        <taxon>Mammalia</taxon>
        <taxon>Eutheria</taxon>
        <taxon>Euarchontoglires</taxon>
        <taxon>Glires</taxon>
        <taxon>Rodentia</taxon>
        <taxon>Myomorpha</taxon>
        <taxon>Muroidea</taxon>
        <taxon>Muridae</taxon>
        <taxon>Murinae</taxon>
        <taxon>Mus</taxon>
        <taxon>Mus</taxon>
    </lineage>
</organism>